<feature type="domain" description="HD-GYP" evidence="2">
    <location>
        <begin position="436"/>
        <end position="645"/>
    </location>
</feature>
<dbReference type="PROSITE" id="PS51832">
    <property type="entry name" value="HD_GYP"/>
    <property type="match status" value="1"/>
</dbReference>
<dbReference type="InterPro" id="IPR037522">
    <property type="entry name" value="HD_GYP_dom"/>
</dbReference>
<dbReference type="InterPro" id="IPR007890">
    <property type="entry name" value="CHASE2"/>
</dbReference>
<gene>
    <name evidence="3" type="ORF">GY169_15930</name>
</gene>
<evidence type="ECO:0000313" key="3">
    <source>
        <dbReference type="EMBL" id="QIR28202.1"/>
    </source>
</evidence>
<dbReference type="InterPro" id="IPR052020">
    <property type="entry name" value="Cyclic_di-GMP/3'3'-cGAMP_PDE"/>
</dbReference>
<accession>A0A6G9RMZ7</accession>
<feature type="transmembrane region" description="Helical" evidence="1">
    <location>
        <begin position="349"/>
        <end position="369"/>
    </location>
</feature>
<keyword evidence="1" id="KW-0812">Transmembrane</keyword>
<dbReference type="SMART" id="SM01080">
    <property type="entry name" value="CHASE2"/>
    <property type="match status" value="1"/>
</dbReference>
<organism evidence="3 4">
    <name type="scientific">Kluyvera genomosp. 3</name>
    <dbReference type="NCBI Taxonomy" id="2774055"/>
    <lineage>
        <taxon>Bacteria</taxon>
        <taxon>Pseudomonadati</taxon>
        <taxon>Pseudomonadota</taxon>
        <taxon>Gammaproteobacteria</taxon>
        <taxon>Enterobacterales</taxon>
        <taxon>Enterobacteriaceae</taxon>
        <taxon>Kluyvera</taxon>
    </lineage>
</organism>
<dbReference type="SMART" id="SM00471">
    <property type="entry name" value="HDc"/>
    <property type="match status" value="1"/>
</dbReference>
<dbReference type="RefSeq" id="WP_167576309.1">
    <property type="nucleotide sequence ID" value="NZ_CP050321.1"/>
</dbReference>
<dbReference type="InterPro" id="IPR003607">
    <property type="entry name" value="HD/PDEase_dom"/>
</dbReference>
<dbReference type="AlphaFoldDB" id="A0A6G9RMZ7"/>
<dbReference type="KEGG" id="kgn:GY169_15930"/>
<dbReference type="Pfam" id="PF05226">
    <property type="entry name" value="CHASE2"/>
    <property type="match status" value="1"/>
</dbReference>
<dbReference type="Gene3D" id="1.10.3210.10">
    <property type="entry name" value="Hypothetical protein af1432"/>
    <property type="match status" value="1"/>
</dbReference>
<dbReference type="Proteomes" id="UP000503580">
    <property type="component" value="Chromosome"/>
</dbReference>
<dbReference type="GO" id="GO:0008081">
    <property type="term" value="F:phosphoric diester hydrolase activity"/>
    <property type="evidence" value="ECO:0007669"/>
    <property type="project" value="UniProtKB-ARBA"/>
</dbReference>
<dbReference type="PANTHER" id="PTHR45228">
    <property type="entry name" value="CYCLIC DI-GMP PHOSPHODIESTERASE TM_0186-RELATED"/>
    <property type="match status" value="1"/>
</dbReference>
<protein>
    <submittedName>
        <fullName evidence="3">CHASE2 domain-containing protein</fullName>
    </submittedName>
</protein>
<keyword evidence="4" id="KW-1185">Reference proteome</keyword>
<feature type="transmembrane region" description="Helical" evidence="1">
    <location>
        <begin position="376"/>
        <end position="397"/>
    </location>
</feature>
<proteinExistence type="predicted"/>
<evidence type="ECO:0000259" key="2">
    <source>
        <dbReference type="PROSITE" id="PS51832"/>
    </source>
</evidence>
<feature type="transmembrane region" description="Helical" evidence="1">
    <location>
        <begin position="403"/>
        <end position="425"/>
    </location>
</feature>
<keyword evidence="1" id="KW-1133">Transmembrane helix</keyword>
<reference evidence="3 4" key="1">
    <citation type="submission" date="2020-02" db="EMBL/GenBank/DDBJ databases">
        <title>Whole genome PO2S7.</title>
        <authorList>
            <person name="Singha K.M."/>
        </authorList>
    </citation>
    <scope>NUCLEOTIDE SEQUENCE [LARGE SCALE GENOMIC DNA]</scope>
    <source>
        <strain evidence="3 4">PO2S7</strain>
    </source>
</reference>
<dbReference type="Pfam" id="PF13487">
    <property type="entry name" value="HD_5"/>
    <property type="match status" value="1"/>
</dbReference>
<name>A0A6G9RMZ7_9ENTR</name>
<dbReference type="CDD" id="cd00077">
    <property type="entry name" value="HDc"/>
    <property type="match status" value="1"/>
</dbReference>
<evidence type="ECO:0000313" key="4">
    <source>
        <dbReference type="Proteomes" id="UP000503580"/>
    </source>
</evidence>
<evidence type="ECO:0000256" key="1">
    <source>
        <dbReference type="SAM" id="Phobius"/>
    </source>
</evidence>
<feature type="transmembrane region" description="Helical" evidence="1">
    <location>
        <begin position="12"/>
        <end position="35"/>
    </location>
</feature>
<keyword evidence="1" id="KW-0472">Membrane</keyword>
<sequence length="651" mass="73035">MPLTSTKKKRRTHGVIGLTFMVIWLIFIATSNHIFISLEDHLQEIFNILTPYKPKAPAVAIVDIDDLSLQKVGQWPWPRYVLGNLIKATRQEKSQVIGMDILLLEPDRTSLNYIQQRYKMEFDMDMFVVGVPEGMRDNDHYLASVLRDEAPIVGATQLILSRARDTHTLKHIFNTSLNLPYAEMILKNTPEIRSSLTRAGFVNFINEGDGVLRNIPMIINSDEGNIPSFTLAMLMEKEGVDHFSIEKTVWGREINVGQYHIPVDNEGKAWINTKPGESQFVSISSSMILSGQSDKISAPLVLIGSSSAALHDKVIMPAHHAIAGVGAHATMLNNIMNNNVVIHPSWLKIWDVITCISLLSVINILYFLSSNFTRRIIIITSLVILLNAAMFCAFYFYNVWLPVIYAVIGAFILIILHELVEYLILRKNMNIWKEDLENSNHALLHAMAAVCDSRDPETGGHTSRTQFYVKRLAEVLEKYHPEAQHPFFIDSLFHAAPLHDVGKVAIPDSILLKPGALTDEEFDVIKTHTTIGRRLLADAADKLRAPSEFLHCAIDMAGSHHERWDGKGYPDRLSGTDIPFCARVMAVADVYDALTSKRVYKKSMSHSKALDIIISGAGTQFDPSVVNAFLECEQDIKEICSQFNTAQGHSR</sequence>
<dbReference type="EMBL" id="CP050321">
    <property type="protein sequence ID" value="QIR28202.1"/>
    <property type="molecule type" value="Genomic_DNA"/>
</dbReference>
<dbReference type="SUPFAM" id="SSF109604">
    <property type="entry name" value="HD-domain/PDEase-like"/>
    <property type="match status" value="1"/>
</dbReference>
<dbReference type="PANTHER" id="PTHR45228:SF5">
    <property type="entry name" value="CYCLIC DI-GMP PHOSPHODIESTERASE VC_1348-RELATED"/>
    <property type="match status" value="1"/>
</dbReference>